<keyword evidence="5" id="KW-1185">Reference proteome</keyword>
<dbReference type="Proteomes" id="UP000468928">
    <property type="component" value="Unassembled WGS sequence"/>
</dbReference>
<protein>
    <submittedName>
        <fullName evidence="2">DUF397 domain-containing protein</fullName>
    </submittedName>
</protein>
<accession>A0A6P1D7N6</accession>
<gene>
    <name evidence="2" type="ORF">GV789_13815</name>
    <name evidence="3" type="ORF">GV794_23820</name>
</gene>
<evidence type="ECO:0000313" key="3">
    <source>
        <dbReference type="EMBL" id="NEW58649.1"/>
    </source>
</evidence>
<evidence type="ECO:0000259" key="1">
    <source>
        <dbReference type="Pfam" id="PF04149"/>
    </source>
</evidence>
<dbReference type="RefSeq" id="WP_163825910.1">
    <property type="nucleotide sequence ID" value="NZ_JAAGUX010000060.1"/>
</dbReference>
<evidence type="ECO:0000313" key="2">
    <source>
        <dbReference type="EMBL" id="NEW45521.1"/>
    </source>
</evidence>
<sequence length="122" mass="12888">MNARVTPRLRGWFKASASNQSSACVEVRFSDGEVLVRDSKQRSDADSGQPMVVIPTASWSRFLDAAVRRAPATVDGLALAPARDGGMSVRAADGTVLTYTPAEWDAFTAGIQAGEFTLLAAA</sequence>
<evidence type="ECO:0000313" key="5">
    <source>
        <dbReference type="Proteomes" id="UP000470876"/>
    </source>
</evidence>
<dbReference type="AlphaFoldDB" id="A0A6P1D7N6"/>
<reference evidence="4 5" key="1">
    <citation type="submission" date="2020-01" db="EMBL/GenBank/DDBJ databases">
        <title>Genetics and antimicrobial susceptibilities of Nocardia species isolated from the soil; a comparison with species isolated from humans.</title>
        <authorList>
            <person name="Carrasco G."/>
            <person name="Monzon S."/>
            <person name="Sansegundo M."/>
            <person name="Garcia E."/>
            <person name="Garrido N."/>
            <person name="Medina M.J."/>
            <person name="Villalon P."/>
            <person name="Ramirez-Arocha A.C."/>
            <person name="Jimenez P."/>
            <person name="Cuesta I."/>
            <person name="Valdezate S."/>
        </authorList>
    </citation>
    <scope>NUCLEOTIDE SEQUENCE [LARGE SCALE GENOMIC DNA]</scope>
    <source>
        <strain evidence="2 4">CNM20110639</strain>
        <strain evidence="3 5">CNM20110649</strain>
    </source>
</reference>
<proteinExistence type="predicted"/>
<name>A0A6P1D7N6_9NOCA</name>
<organism evidence="2 4">
    <name type="scientific">Nocardia cyriacigeorgica</name>
    <dbReference type="NCBI Taxonomy" id="135487"/>
    <lineage>
        <taxon>Bacteria</taxon>
        <taxon>Bacillati</taxon>
        <taxon>Actinomycetota</taxon>
        <taxon>Actinomycetes</taxon>
        <taxon>Mycobacteriales</taxon>
        <taxon>Nocardiaceae</taxon>
        <taxon>Nocardia</taxon>
    </lineage>
</organism>
<dbReference type="Proteomes" id="UP000470876">
    <property type="component" value="Unassembled WGS sequence"/>
</dbReference>
<feature type="domain" description="DUF397" evidence="1">
    <location>
        <begin position="11"/>
        <end position="66"/>
    </location>
</feature>
<evidence type="ECO:0000313" key="4">
    <source>
        <dbReference type="Proteomes" id="UP000468928"/>
    </source>
</evidence>
<dbReference type="Pfam" id="PF04149">
    <property type="entry name" value="DUF397"/>
    <property type="match status" value="1"/>
</dbReference>
<dbReference type="InterPro" id="IPR007278">
    <property type="entry name" value="DUF397"/>
</dbReference>
<dbReference type="EMBL" id="JAAGUX010000060">
    <property type="protein sequence ID" value="NEW58649.1"/>
    <property type="molecule type" value="Genomic_DNA"/>
</dbReference>
<comment type="caution">
    <text evidence="2">The sequence shown here is derived from an EMBL/GenBank/DDBJ whole genome shotgun (WGS) entry which is preliminary data.</text>
</comment>
<dbReference type="EMBL" id="JAAGUZ010000032">
    <property type="protein sequence ID" value="NEW45521.1"/>
    <property type="molecule type" value="Genomic_DNA"/>
</dbReference>